<evidence type="ECO:0000313" key="2">
    <source>
        <dbReference type="Proteomes" id="UP000295814"/>
    </source>
</evidence>
<accession>A0A562YBD7</accession>
<dbReference type="InterPro" id="IPR015943">
    <property type="entry name" value="WD40/YVTN_repeat-like_dom_sf"/>
</dbReference>
<gene>
    <name evidence="1" type="ORF">E1J38_012655</name>
</gene>
<name>A0A562YBD7_9FLAO</name>
<dbReference type="EMBL" id="SMZJ02000009">
    <property type="protein sequence ID" value="TWO31605.1"/>
    <property type="molecule type" value="Genomic_DNA"/>
</dbReference>
<dbReference type="AlphaFoldDB" id="A0A562YBD7"/>
<dbReference type="OrthoDB" id="1093345at2"/>
<sequence length="811" mass="92863">MKPCLLTLLFSLILFSCSNPKTKRTELIDFAPENASVIVTTSNFESFKNTITNNDFLKRLSKSSNYQKLEHILENTSLIKPLDNILICFSKDTKDSLQFTVITKYYSELLKTDSLKNYSEESLNYKNQTVLKSTLNNQPFYSTIIDSTFFASSSKDILDNVFNKSEINTDLKKAYSTFNKNKTCSVIIKSNSPFINNITNQKSLKLNNFTEYIAFDVEANQNEIILNGITKATDSLRNVIDLFKNTIPQENKTQYITPSNSDGFISFTFDNFKTLASNLLPFNKKDSTYISPSLFNDIIEIGIIYQDREQAIVLNSIDNIATKDALTGNENIMSSYREVDIFNFDDPLIFSKTFTPLVSFNNANLYCVIDSFFVFADSIELLQSIIANYQNKTTLSERYYFKNIKEHLSDESSMLCVYNPSYLNKIINENLEDDLDFKLDKYHTSALQFIYDHNFAHVNGVIKKSKSNAVSNSISEEFSIKLDTDILNQPQFVTNHITKQKEIVVQDINNNLYLISNQGKIIWKKKLQGPVLGNINQIDIYKNGRLQLCFATSNRLYVIDRNGKDVAPFPGKFNDKITQPLSVFDYDKKKNYRLLVTQGKNLLMYDVRAKLVNGFVFKSANDYIISQPKHFRIGSKDYLTFKTKNKLYILDRTGRSRVTPRTNGNFSSQSVFLYNNQFTTTTADGNLYSVKTNGDVSLKNIGLTENHYLTTTSKTLVALNENKLTIKTKTSELDFGDYTEPLIFYINDKIYVTVTDKQSHKVYLFDSLSKMIPNFPVYGNSLIALDNIDQDQNLEFVTKGENNSVILYQIN</sequence>
<reference evidence="1 2" key="1">
    <citation type="submission" date="2019-07" db="EMBL/GenBank/DDBJ databases">
        <title>Seonamhaeicola sp. W255 draft genome.</title>
        <authorList>
            <person name="Zhang X.-Y."/>
            <person name="Zhang R."/>
            <person name="Zhong Y.-L."/>
            <person name="Du Z.-J."/>
        </authorList>
    </citation>
    <scope>NUCLEOTIDE SEQUENCE [LARGE SCALE GENOMIC DNA]</scope>
    <source>
        <strain evidence="1 2">W255</strain>
    </source>
</reference>
<comment type="caution">
    <text evidence="1">The sequence shown here is derived from an EMBL/GenBank/DDBJ whole genome shotgun (WGS) entry which is preliminary data.</text>
</comment>
<dbReference type="PROSITE" id="PS51257">
    <property type="entry name" value="PROKAR_LIPOPROTEIN"/>
    <property type="match status" value="1"/>
</dbReference>
<dbReference type="Proteomes" id="UP000295814">
    <property type="component" value="Unassembled WGS sequence"/>
</dbReference>
<organism evidence="1 2">
    <name type="scientific">Seonamhaeicola sediminis</name>
    <dbReference type="NCBI Taxonomy" id="2528206"/>
    <lineage>
        <taxon>Bacteria</taxon>
        <taxon>Pseudomonadati</taxon>
        <taxon>Bacteroidota</taxon>
        <taxon>Flavobacteriia</taxon>
        <taxon>Flavobacteriales</taxon>
        <taxon>Flavobacteriaceae</taxon>
    </lineage>
</organism>
<dbReference type="InterPro" id="IPR011047">
    <property type="entry name" value="Quinoprotein_ADH-like_sf"/>
</dbReference>
<evidence type="ECO:0000313" key="1">
    <source>
        <dbReference type="EMBL" id="TWO31605.1"/>
    </source>
</evidence>
<dbReference type="Gene3D" id="2.130.10.10">
    <property type="entry name" value="YVTN repeat-like/Quinoprotein amine dehydrogenase"/>
    <property type="match status" value="1"/>
</dbReference>
<protein>
    <submittedName>
        <fullName evidence="1">Ribonuclease HII</fullName>
    </submittedName>
</protein>
<proteinExistence type="predicted"/>
<dbReference type="RefSeq" id="WP_133357220.1">
    <property type="nucleotide sequence ID" value="NZ_SMZJ02000009.1"/>
</dbReference>
<keyword evidence="2" id="KW-1185">Reference proteome</keyword>
<dbReference type="SUPFAM" id="SSF50998">
    <property type="entry name" value="Quinoprotein alcohol dehydrogenase-like"/>
    <property type="match status" value="1"/>
</dbReference>